<dbReference type="Proteomes" id="UP000547976">
    <property type="component" value="Unassembled WGS sequence"/>
</dbReference>
<proteinExistence type="predicted"/>
<evidence type="ECO:0000256" key="1">
    <source>
        <dbReference type="SAM" id="Coils"/>
    </source>
</evidence>
<keyword evidence="3" id="KW-1185">Reference proteome</keyword>
<reference evidence="2 3" key="1">
    <citation type="submission" date="2020-05" db="EMBL/GenBank/DDBJ databases">
        <title>Identification and distribution of gene clusters putatively required for synthesis of sphingolipid metabolism inhibitors in phylogenetically diverse species of the filamentous fungus Fusarium.</title>
        <authorList>
            <person name="Kim H.-S."/>
            <person name="Busman M."/>
            <person name="Brown D.W."/>
            <person name="Divon H."/>
            <person name="Uhlig S."/>
            <person name="Proctor R.H."/>
        </authorList>
    </citation>
    <scope>NUCLEOTIDE SEQUENCE [LARGE SCALE GENOMIC DNA]</scope>
    <source>
        <strain evidence="2 3">NRRL 66333</strain>
    </source>
</reference>
<accession>A0A8H5QB82</accession>
<dbReference type="OrthoDB" id="5106994at2759"/>
<feature type="coiled-coil region" evidence="1">
    <location>
        <begin position="233"/>
        <end position="273"/>
    </location>
</feature>
<keyword evidence="1" id="KW-0175">Coiled coil</keyword>
<dbReference type="AlphaFoldDB" id="A0A8H5QB82"/>
<evidence type="ECO:0000313" key="2">
    <source>
        <dbReference type="EMBL" id="KAF5612270.1"/>
    </source>
</evidence>
<name>A0A8H5QB82_GIBSU</name>
<gene>
    <name evidence="2" type="ORF">FSUBG_1589</name>
</gene>
<organism evidence="2 3">
    <name type="scientific">Gibberella subglutinans</name>
    <name type="common">Fusarium subglutinans</name>
    <dbReference type="NCBI Taxonomy" id="42677"/>
    <lineage>
        <taxon>Eukaryota</taxon>
        <taxon>Fungi</taxon>
        <taxon>Dikarya</taxon>
        <taxon>Ascomycota</taxon>
        <taxon>Pezizomycotina</taxon>
        <taxon>Sordariomycetes</taxon>
        <taxon>Hypocreomycetidae</taxon>
        <taxon>Hypocreales</taxon>
        <taxon>Nectriaceae</taxon>
        <taxon>Fusarium</taxon>
        <taxon>Fusarium fujikuroi species complex</taxon>
    </lineage>
</organism>
<dbReference type="GeneID" id="59313989"/>
<sequence length="275" mass="31991">MAREVHEDQALTLRVLTTRFYESEFWAISVLFKAELCFTQEPAVTYLGFQFADLEDPFVHTSATPNVSRHYTDKNYIRGKHIEDLIGENAVRLNWSERDRIIMTFHLARNQLHKGDLKQVNIREILDRLGLLEYSLADTSMSYHSVCVAKITSALQYRLKRLHEDGHVMETFTKPYKTQWKPYTRAWREDNWDGNTSVVVSLESDSITSLENSSGQDLAQRMAQLSINTGQGHKTASAEAQDQQRLLQEQQRLATEQELARNREERLQMAQQRQQ</sequence>
<dbReference type="RefSeq" id="XP_036542850.1">
    <property type="nucleotide sequence ID" value="XM_036679271.1"/>
</dbReference>
<dbReference type="EMBL" id="JAAOAV010000009">
    <property type="protein sequence ID" value="KAF5612270.1"/>
    <property type="molecule type" value="Genomic_DNA"/>
</dbReference>
<evidence type="ECO:0000313" key="3">
    <source>
        <dbReference type="Proteomes" id="UP000547976"/>
    </source>
</evidence>
<protein>
    <submittedName>
        <fullName evidence="2">Uncharacterized protein</fullName>
    </submittedName>
</protein>
<comment type="caution">
    <text evidence="2">The sequence shown here is derived from an EMBL/GenBank/DDBJ whole genome shotgun (WGS) entry which is preliminary data.</text>
</comment>